<dbReference type="GO" id="GO:0052917">
    <property type="term" value="F:dol-P-Man:Man(7)GlcNAc(2)-PP-Dol alpha-1,6-mannosyltransferase activity"/>
    <property type="evidence" value="ECO:0007669"/>
    <property type="project" value="UniProtKB-EC"/>
</dbReference>
<keyword evidence="4 12" id="KW-0328">Glycosyltransferase</keyword>
<feature type="transmembrane region" description="Helical" evidence="12">
    <location>
        <begin position="281"/>
        <end position="299"/>
    </location>
</feature>
<dbReference type="eggNOG" id="KOG2516">
    <property type="taxonomic scope" value="Eukaryota"/>
</dbReference>
<keyword evidence="7 12" id="KW-0256">Endoplasmic reticulum</keyword>
<dbReference type="GO" id="GO:0000009">
    <property type="term" value="F:alpha-1,6-mannosyltransferase activity"/>
    <property type="evidence" value="ECO:0000318"/>
    <property type="project" value="GO_Central"/>
</dbReference>
<dbReference type="Pfam" id="PF03901">
    <property type="entry name" value="Glyco_transf_22"/>
    <property type="match status" value="1"/>
</dbReference>
<dbReference type="KEGG" id="hro:HELRODRAFT_70039"/>
<dbReference type="EMBL" id="KB097700">
    <property type="protein sequence ID" value="ESN91704.1"/>
    <property type="molecule type" value="Genomic_DNA"/>
</dbReference>
<feature type="transmembrane region" description="Helical" evidence="12">
    <location>
        <begin position="165"/>
        <end position="189"/>
    </location>
</feature>
<evidence type="ECO:0000256" key="8">
    <source>
        <dbReference type="ARBA" id="ARBA00022989"/>
    </source>
</evidence>
<dbReference type="OrthoDB" id="19039at2759"/>
<dbReference type="GeneID" id="20214416"/>
<dbReference type="CTD" id="20214416"/>
<comment type="pathway">
    <text evidence="2">Protein modification; protein glycosylation.</text>
</comment>
<evidence type="ECO:0000256" key="12">
    <source>
        <dbReference type="RuleBase" id="RU363075"/>
    </source>
</evidence>
<evidence type="ECO:0000256" key="10">
    <source>
        <dbReference type="ARBA" id="ARBA00044721"/>
    </source>
</evidence>
<reference evidence="15" key="1">
    <citation type="submission" date="2012-12" db="EMBL/GenBank/DDBJ databases">
        <authorList>
            <person name="Hellsten U."/>
            <person name="Grimwood J."/>
            <person name="Chapman J.A."/>
            <person name="Shapiro H."/>
            <person name="Aerts A."/>
            <person name="Otillar R.P."/>
            <person name="Terry A.Y."/>
            <person name="Boore J.L."/>
            <person name="Simakov O."/>
            <person name="Marletaz F."/>
            <person name="Cho S.-J."/>
            <person name="Edsinger-Gonzales E."/>
            <person name="Havlak P."/>
            <person name="Kuo D.-H."/>
            <person name="Larsson T."/>
            <person name="Lv J."/>
            <person name="Arendt D."/>
            <person name="Savage R."/>
            <person name="Osoegawa K."/>
            <person name="de Jong P."/>
            <person name="Lindberg D.R."/>
            <person name="Seaver E.C."/>
            <person name="Weisblat D.A."/>
            <person name="Putnam N.H."/>
            <person name="Grigoriev I.V."/>
            <person name="Rokhsar D.S."/>
        </authorList>
    </citation>
    <scope>NUCLEOTIDE SEQUENCE</scope>
</reference>
<feature type="transmembrane region" description="Helical" evidence="12">
    <location>
        <begin position="337"/>
        <end position="361"/>
    </location>
</feature>
<dbReference type="InParanoid" id="T1G018"/>
<keyword evidence="5" id="KW-0808">Transferase</keyword>
<comment type="similarity">
    <text evidence="3 12">Belongs to the glycosyltransferase 22 family.</text>
</comment>
<keyword evidence="6 12" id="KW-0812">Transmembrane</keyword>
<dbReference type="EC" id="2.4.1.-" evidence="12"/>
<accession>T1G018</accession>
<comment type="function">
    <text evidence="10">Mannosyltransferase that operates in the biosynthetic pathway of dolichol-linked oligosaccharides, the glycan precursors employed in protein asparagine (N)-glycosylation. The assembly of dolichol-linked oligosaccharides begins on the cytosolic side of the endoplasmic reticulum membrane and finishes in its lumen. The sequential addition of sugars to dolichol pyrophosphate produces dolichol-linked oligosaccharides containing fourteen sugars, including two GlcNAcs, nine mannoses and three glucoses. Once assembled, the oligosaccharide is transferred from the lipid to nascent proteins by oligosaccharyltransferases. In the lumen of the endoplasmic reticulum, adds the eighth mannose residue in an alpha-1,6 linkage onto Man(7)GlcNAc(2)-PP-dolichol to produce Man(8)GlcNAc(2)-PP-dolichol.</text>
</comment>
<evidence type="ECO:0000256" key="3">
    <source>
        <dbReference type="ARBA" id="ARBA00007063"/>
    </source>
</evidence>
<dbReference type="FunCoup" id="T1G018">
    <property type="interactions" value="834"/>
</dbReference>
<dbReference type="GO" id="GO:0006487">
    <property type="term" value="P:protein N-linked glycosylation"/>
    <property type="evidence" value="ECO:0000318"/>
    <property type="project" value="GO_Central"/>
</dbReference>
<dbReference type="PANTHER" id="PTHR22760">
    <property type="entry name" value="GLYCOSYLTRANSFERASE"/>
    <property type="match status" value="1"/>
</dbReference>
<dbReference type="HOGENOM" id="CLU_008917_0_0_1"/>
<dbReference type="EMBL" id="AMQM01002169">
    <property type="status" value="NOT_ANNOTATED_CDS"/>
    <property type="molecule type" value="Genomic_DNA"/>
</dbReference>
<keyword evidence="15" id="KW-1185">Reference proteome</keyword>
<evidence type="ECO:0000313" key="14">
    <source>
        <dbReference type="EnsemblMetazoa" id="HelroP70039"/>
    </source>
</evidence>
<dbReference type="STRING" id="6412.T1G018"/>
<dbReference type="AlphaFoldDB" id="T1G018"/>
<evidence type="ECO:0000313" key="15">
    <source>
        <dbReference type="Proteomes" id="UP000015101"/>
    </source>
</evidence>
<reference evidence="14" key="3">
    <citation type="submission" date="2015-06" db="UniProtKB">
        <authorList>
            <consortium name="EnsemblMetazoa"/>
        </authorList>
    </citation>
    <scope>IDENTIFICATION</scope>
</reference>
<name>T1G018_HELRO</name>
<dbReference type="RefSeq" id="XP_009030087.1">
    <property type="nucleotide sequence ID" value="XM_009031839.1"/>
</dbReference>
<dbReference type="GO" id="GO:0005789">
    <property type="term" value="C:endoplasmic reticulum membrane"/>
    <property type="evidence" value="ECO:0000318"/>
    <property type="project" value="GO_Central"/>
</dbReference>
<keyword evidence="9 12" id="KW-0472">Membrane</keyword>
<evidence type="ECO:0000256" key="11">
    <source>
        <dbReference type="ARBA" id="ARBA00048899"/>
    </source>
</evidence>
<protein>
    <recommendedName>
        <fullName evidence="12">Mannosyltransferase</fullName>
        <ecNumber evidence="12">2.4.1.-</ecNumber>
    </recommendedName>
</protein>
<feature type="transmembrane region" description="Helical" evidence="12">
    <location>
        <begin position="55"/>
        <end position="74"/>
    </location>
</feature>
<dbReference type="PANTHER" id="PTHR22760:SF1">
    <property type="entry name" value="DOL-P-MAN:MAN(7)GLCNAC(2)-PP-DOL ALPHA-1,6-MANNOSYLTRANSFERASE"/>
    <property type="match status" value="1"/>
</dbReference>
<reference evidence="13 15" key="2">
    <citation type="journal article" date="2013" name="Nature">
        <title>Insights into bilaterian evolution from three spiralian genomes.</title>
        <authorList>
            <person name="Simakov O."/>
            <person name="Marletaz F."/>
            <person name="Cho S.J."/>
            <person name="Edsinger-Gonzales E."/>
            <person name="Havlak P."/>
            <person name="Hellsten U."/>
            <person name="Kuo D.H."/>
            <person name="Larsson T."/>
            <person name="Lv J."/>
            <person name="Arendt D."/>
            <person name="Savage R."/>
            <person name="Osoegawa K."/>
            <person name="de Jong P."/>
            <person name="Grimwood J."/>
            <person name="Chapman J.A."/>
            <person name="Shapiro H."/>
            <person name="Aerts A."/>
            <person name="Otillar R.P."/>
            <person name="Terry A.Y."/>
            <person name="Boore J.L."/>
            <person name="Grigoriev I.V."/>
            <person name="Lindberg D.R."/>
            <person name="Seaver E.C."/>
            <person name="Weisblat D.A."/>
            <person name="Putnam N.H."/>
            <person name="Rokhsar D.S."/>
        </authorList>
    </citation>
    <scope>NUCLEOTIDE SEQUENCE</scope>
</reference>
<evidence type="ECO:0000256" key="2">
    <source>
        <dbReference type="ARBA" id="ARBA00004922"/>
    </source>
</evidence>
<evidence type="ECO:0000256" key="9">
    <source>
        <dbReference type="ARBA" id="ARBA00023136"/>
    </source>
</evidence>
<evidence type="ECO:0000313" key="13">
    <source>
        <dbReference type="EMBL" id="ESN91704.1"/>
    </source>
</evidence>
<keyword evidence="8 12" id="KW-1133">Transmembrane helix</keyword>
<feature type="transmembrane region" description="Helical" evidence="12">
    <location>
        <begin position="86"/>
        <end position="106"/>
    </location>
</feature>
<organism evidence="14 15">
    <name type="scientific">Helobdella robusta</name>
    <name type="common">Californian leech</name>
    <dbReference type="NCBI Taxonomy" id="6412"/>
    <lineage>
        <taxon>Eukaryota</taxon>
        <taxon>Metazoa</taxon>
        <taxon>Spiralia</taxon>
        <taxon>Lophotrochozoa</taxon>
        <taxon>Annelida</taxon>
        <taxon>Clitellata</taxon>
        <taxon>Hirudinea</taxon>
        <taxon>Rhynchobdellida</taxon>
        <taxon>Glossiphoniidae</taxon>
        <taxon>Helobdella</taxon>
    </lineage>
</organism>
<comment type="catalytic activity">
    <reaction evidence="11">
        <text>an alpha-D-Man-(1-&gt;2)-alpha-D-Man-(1-&gt;2)-alpha-D-Man-(1-&gt;3)-[alpha-D-Man-(1-&gt;2)-alpha-D-Man-(1-&gt;3)-alpha-D-Man-(1-&gt;6)]-beta-D-Man-(1-&gt;4)-beta-D-GlcNAc-(1-&gt;4)-alpha-D-GlcNAc-diphospho-di-trans,poly-cis-dolichol + a di-trans,poly-cis-dolichyl beta-D-mannosyl phosphate = an alpha-D-Man-(1-&gt;2)-alpha-D-Man-(1-&gt;2)-alpha-D-Man-(1-&gt;3)-[alpha-D-Man-(1-&gt;2)-alpha-D-Man-(1-&gt;3)-[alpha-D-Man-(1-&gt;6)]-alpha-D-Man-(1-&gt;6)]-beta-D-Man-(1-&gt;4)-beta-D-GlcNAc-(1-&gt;4)-alpha-D-GlcNAc-diphospho-di-trans,poly-cis-dolichol + a di-trans,poly-cis-dolichyl phosphate + H(+)</text>
        <dbReference type="Rhea" id="RHEA:29535"/>
        <dbReference type="Rhea" id="RHEA-COMP:19498"/>
        <dbReference type="Rhea" id="RHEA-COMP:19501"/>
        <dbReference type="Rhea" id="RHEA-COMP:19518"/>
        <dbReference type="Rhea" id="RHEA-COMP:19519"/>
        <dbReference type="ChEBI" id="CHEBI:15378"/>
        <dbReference type="ChEBI" id="CHEBI:57683"/>
        <dbReference type="ChEBI" id="CHEBI:58211"/>
        <dbReference type="ChEBI" id="CHEBI:132517"/>
        <dbReference type="ChEBI" id="CHEBI:132519"/>
        <dbReference type="EC" id="2.4.1.260"/>
    </reaction>
    <physiologicalReaction direction="left-to-right" evidence="11">
        <dbReference type="Rhea" id="RHEA:29536"/>
    </physiologicalReaction>
</comment>
<feature type="transmembrane region" description="Helical" evidence="12">
    <location>
        <begin position="252"/>
        <end position="274"/>
    </location>
</feature>
<comment type="subcellular location">
    <subcellularLocation>
        <location evidence="1 12">Endoplasmic reticulum membrane</location>
        <topology evidence="1 12">Multi-pass membrane protein</topology>
    </subcellularLocation>
</comment>
<evidence type="ECO:0000256" key="5">
    <source>
        <dbReference type="ARBA" id="ARBA00022679"/>
    </source>
</evidence>
<proteinExistence type="inferred from homology"/>
<dbReference type="EnsemblMetazoa" id="HelroT70039">
    <property type="protein sequence ID" value="HelroP70039"/>
    <property type="gene ID" value="HelroG70039"/>
</dbReference>
<sequence length="492" mass="56717">MSRLLEICYGVVIMVHLYVCPFTKVEESFNIQAVHDILHHGSNLSMYDHLEFPGVVPRTFLGPLIIAFSTWPYVQLTTLLGSDKFFQQYLCRICLGLLTLCSFLTLKKGVANKFGRGISTWMCIISMAQFHFNFYATRTLPNTFALIGAMLATSSWLRNRPALTIWISAFTCVIFRSELVILLGMMILYDIIRRKISFGRTLLHGLVASLIAIMLTVLVDSYFWRRWLWPEFEVFWFNTALNKSHQWGTSPFLWYFYSALPRCLGPFYILVPLGLYYNRDVIPLTLTSFIFVFIYSFLPHKELRFIVYVIPLFNVSSAAFCHKLWLTRNNGTVRKLFSTLSVVFIGVTVCMSCMFLFVSHWNYPGGVALLSLQRLKASDEDVRVHIDVMTAQTGVTRFLQVNPKWIYNKTEGLVEGSDEMLSFTHLLIGDDAPASDHADNIACISYYERTHIVSDQILAVDGVKLLKRPPYIEIKFRTKIYLLEKIKLYNKI</sequence>
<dbReference type="UniPathway" id="UPA00378"/>
<dbReference type="Proteomes" id="UP000015101">
    <property type="component" value="Unassembled WGS sequence"/>
</dbReference>
<evidence type="ECO:0000256" key="4">
    <source>
        <dbReference type="ARBA" id="ARBA00022676"/>
    </source>
</evidence>
<evidence type="ECO:0000256" key="7">
    <source>
        <dbReference type="ARBA" id="ARBA00022824"/>
    </source>
</evidence>
<feature type="transmembrane region" description="Helical" evidence="12">
    <location>
        <begin position="305"/>
        <end position="325"/>
    </location>
</feature>
<dbReference type="InterPro" id="IPR005599">
    <property type="entry name" value="GPI_mannosylTrfase"/>
</dbReference>
<evidence type="ECO:0000256" key="6">
    <source>
        <dbReference type="ARBA" id="ARBA00022692"/>
    </source>
</evidence>
<evidence type="ECO:0000256" key="1">
    <source>
        <dbReference type="ARBA" id="ARBA00004477"/>
    </source>
</evidence>
<dbReference type="OMA" id="WWVEVRM"/>
<gene>
    <name evidence="14" type="primary">20214416</name>
    <name evidence="13" type="ORF">HELRODRAFT_70039</name>
</gene>
<feature type="transmembrane region" description="Helical" evidence="12">
    <location>
        <begin position="201"/>
        <end position="224"/>
    </location>
</feature>